<dbReference type="Proteomes" id="UP001364695">
    <property type="component" value="Unassembled WGS sequence"/>
</dbReference>
<keyword evidence="2" id="KW-1185">Reference proteome</keyword>
<evidence type="ECO:0000313" key="2">
    <source>
        <dbReference type="Proteomes" id="UP001364695"/>
    </source>
</evidence>
<gene>
    <name evidence="1" type="ORF">RV045_09210</name>
</gene>
<evidence type="ECO:0000313" key="1">
    <source>
        <dbReference type="EMBL" id="MEJ7138604.1"/>
    </source>
</evidence>
<name>A0ACC6P449_9BURK</name>
<sequence>MIDIGTTDFYFVVPSLSKRRLEKYTLQLFDRWEQSVERSLLLPDYSLLLEVEEGSIKGKGRIAAGLAAVYVDVSGYGSFIQGLQIIRDQVNTVSDALAETAEKQIWPSRSAARTRKRGETLGSLQRLFFKVQRGDITPEEATREAELLIGEDAKDSPEFMSSLAESLAQAPKFHEQVPLPFESADDGHPGEQTERDRPPRRPSAPLWPLPTHLRVEVWRESKKQKKNHRTINV</sequence>
<proteinExistence type="predicted"/>
<organism evidence="1 2">
    <name type="scientific">Amphibiibacter pelophylacis</name>
    <dbReference type="NCBI Taxonomy" id="1799477"/>
    <lineage>
        <taxon>Bacteria</taxon>
        <taxon>Pseudomonadati</taxon>
        <taxon>Pseudomonadota</taxon>
        <taxon>Betaproteobacteria</taxon>
        <taxon>Burkholderiales</taxon>
        <taxon>Sphaerotilaceae</taxon>
        <taxon>Amphibiibacter</taxon>
    </lineage>
</organism>
<comment type="caution">
    <text evidence="1">The sequence shown here is derived from an EMBL/GenBank/DDBJ whole genome shotgun (WGS) entry which is preliminary data.</text>
</comment>
<protein>
    <submittedName>
        <fullName evidence="1">Uncharacterized protein</fullName>
    </submittedName>
</protein>
<reference evidence="1" key="1">
    <citation type="submission" date="2023-10" db="EMBL/GenBank/DDBJ databases">
        <title>Amphibacter perezi, gen. nov., sp. nov. a novel taxa of the family Comamonadaceae, class Betaproteobacteria isolated from the skin microbiota of Pelophylax perezi from different populations.</title>
        <authorList>
            <person name="Costa S."/>
            <person name="Proenca D.N."/>
            <person name="Lopes I."/>
            <person name="Morais P.V."/>
        </authorList>
    </citation>
    <scope>NUCLEOTIDE SEQUENCE</scope>
    <source>
        <strain evidence="1">SL12-8</strain>
    </source>
</reference>
<accession>A0ACC6P449</accession>
<dbReference type="EMBL" id="JAWDIE010000012">
    <property type="protein sequence ID" value="MEJ7138604.1"/>
    <property type="molecule type" value="Genomic_DNA"/>
</dbReference>